<dbReference type="PANTHER" id="PTHR43235">
    <property type="entry name" value="GLUTAMINE AMIDOTRANSFERASE PB2B2.05-RELATED"/>
    <property type="match status" value="1"/>
</dbReference>
<dbReference type="GO" id="GO:0033969">
    <property type="term" value="F:gamma-glutamyl-gamma-aminobutyrate hydrolase activity"/>
    <property type="evidence" value="ECO:0007669"/>
    <property type="project" value="TreeGrafter"/>
</dbReference>
<dbReference type="SUPFAM" id="SSF52317">
    <property type="entry name" value="Class I glutamine amidotransferase-like"/>
    <property type="match status" value="1"/>
</dbReference>
<proteinExistence type="predicted"/>
<dbReference type="InterPro" id="IPR011697">
    <property type="entry name" value="Peptidase_C26"/>
</dbReference>
<keyword evidence="1" id="KW-0378">Hydrolase</keyword>
<dbReference type="Gene3D" id="3.40.50.880">
    <property type="match status" value="1"/>
</dbReference>
<evidence type="ECO:0000313" key="2">
    <source>
        <dbReference type="Proteomes" id="UP000248889"/>
    </source>
</evidence>
<dbReference type="Pfam" id="PF07722">
    <property type="entry name" value="Peptidase_C26"/>
    <property type="match status" value="2"/>
</dbReference>
<gene>
    <name evidence="1" type="ORF">DN069_06880</name>
</gene>
<evidence type="ECO:0000313" key="1">
    <source>
        <dbReference type="EMBL" id="RAG86346.1"/>
    </source>
</evidence>
<dbReference type="OrthoDB" id="9813383at2"/>
<dbReference type="GO" id="GO:0006598">
    <property type="term" value="P:polyamine catabolic process"/>
    <property type="evidence" value="ECO:0007669"/>
    <property type="project" value="TreeGrafter"/>
</dbReference>
<keyword evidence="2" id="KW-1185">Reference proteome</keyword>
<dbReference type="EMBL" id="QKYN01000028">
    <property type="protein sequence ID" value="RAG86346.1"/>
    <property type="molecule type" value="Genomic_DNA"/>
</dbReference>
<dbReference type="InterPro" id="IPR029062">
    <property type="entry name" value="Class_I_gatase-like"/>
</dbReference>
<dbReference type="PANTHER" id="PTHR43235:SF1">
    <property type="entry name" value="GLUTAMINE AMIDOTRANSFERASE PB2B2.05-RELATED"/>
    <property type="match status" value="1"/>
</dbReference>
<accession>A0A2X0J7V7</accession>
<reference evidence="1 2" key="1">
    <citation type="submission" date="2018-06" db="EMBL/GenBank/DDBJ databases">
        <title>Streptacidiphilus pinicola sp. nov., isolated from pine grove soil.</title>
        <authorList>
            <person name="Roh S.G."/>
            <person name="Park S."/>
            <person name="Kim M.-K."/>
            <person name="Yun B.-R."/>
            <person name="Park J."/>
            <person name="Kim M.J."/>
            <person name="Kim Y.S."/>
            <person name="Kim S.B."/>
        </authorList>
    </citation>
    <scope>NUCLEOTIDE SEQUENCE [LARGE SCALE GENOMIC DNA]</scope>
    <source>
        <strain evidence="1 2">MMS16-CNU450</strain>
    </source>
</reference>
<protein>
    <submittedName>
        <fullName evidence="1">Gamma-glutamyl-gamma-aminobutyrate hydrolase</fullName>
    </submittedName>
</protein>
<dbReference type="AlphaFoldDB" id="A0A2X0J7V7"/>
<sequence>MREPQGGRDPVIPVLVTQNVDTVGSHATRSDVLDQRWHRFLHRVGLVPVPVPNDPRVAEQLLDRLPETAGVILTGGNDLVAYGGRAPERDATETLLIRHSLQRGLPLLGVCRGMQLLQHHFHVPLTQVSGHVRERQVIHADGVERPANSYHRWGTTETRPPLDVWATAGDGVVKGVRHRTHPLLGIMWHPERLTPFEHADLDLFRRHFGAA</sequence>
<organism evidence="1 2">
    <name type="scientific">Streptacidiphilus pinicola</name>
    <dbReference type="NCBI Taxonomy" id="2219663"/>
    <lineage>
        <taxon>Bacteria</taxon>
        <taxon>Bacillati</taxon>
        <taxon>Actinomycetota</taxon>
        <taxon>Actinomycetes</taxon>
        <taxon>Kitasatosporales</taxon>
        <taxon>Streptomycetaceae</taxon>
        <taxon>Streptacidiphilus</taxon>
    </lineage>
</organism>
<dbReference type="PROSITE" id="PS51273">
    <property type="entry name" value="GATASE_TYPE_1"/>
    <property type="match status" value="1"/>
</dbReference>
<dbReference type="Proteomes" id="UP000248889">
    <property type="component" value="Unassembled WGS sequence"/>
</dbReference>
<dbReference type="InterPro" id="IPR044668">
    <property type="entry name" value="PuuD-like"/>
</dbReference>
<dbReference type="GO" id="GO:0005829">
    <property type="term" value="C:cytosol"/>
    <property type="evidence" value="ECO:0007669"/>
    <property type="project" value="TreeGrafter"/>
</dbReference>
<name>A0A2X0J7V7_9ACTN</name>
<comment type="caution">
    <text evidence="1">The sequence shown here is derived from an EMBL/GenBank/DDBJ whole genome shotgun (WGS) entry which is preliminary data.</text>
</comment>